<evidence type="ECO:0000256" key="2">
    <source>
        <dbReference type="ARBA" id="ARBA00038292"/>
    </source>
</evidence>
<dbReference type="InterPro" id="IPR029039">
    <property type="entry name" value="Flavoprotein-like_sf"/>
</dbReference>
<gene>
    <name evidence="4" type="ORF">J9259_01170</name>
    <name evidence="5" type="ORF">KIY12_03630</name>
</gene>
<sequence length="187" mass="20795">MNEVRITGFGGSLRRGSYNRMLLNSAKSLMPEGSRLEIAEISAIPLFNQDLEANPPEPVRVFKKSIKDADGVLIVTPEYNYSIPGFLKNAIDWASRPYGDSAFEGKPVAMMSAGGRLGGARAQYHLRQVFVFLNMKPVNLPEVFVMNPQTVFDGEGRLKDERVRENISELLSALVSKCRENGAMRKD</sequence>
<dbReference type="GO" id="GO:0016491">
    <property type="term" value="F:oxidoreductase activity"/>
    <property type="evidence" value="ECO:0007669"/>
    <property type="project" value="InterPro"/>
</dbReference>
<dbReference type="EMBL" id="JAHEAC010000021">
    <property type="protein sequence ID" value="MBX8643798.1"/>
    <property type="molecule type" value="Genomic_DNA"/>
</dbReference>
<dbReference type="GO" id="GO:0010181">
    <property type="term" value="F:FMN binding"/>
    <property type="evidence" value="ECO:0007669"/>
    <property type="project" value="TreeGrafter"/>
</dbReference>
<dbReference type="InterPro" id="IPR050712">
    <property type="entry name" value="NAD(P)H-dep_reductase"/>
</dbReference>
<feature type="domain" description="NADPH-dependent FMN reductase-like" evidence="3">
    <location>
        <begin position="5"/>
        <end position="145"/>
    </location>
</feature>
<accession>A0A8J8CF19</accession>
<comment type="similarity">
    <text evidence="2">Belongs to the SsuE family. Isf subfamily.</text>
</comment>
<evidence type="ECO:0000313" key="6">
    <source>
        <dbReference type="Proteomes" id="UP000716004"/>
    </source>
</evidence>
<comment type="caution">
    <text evidence="4">The sequence shown here is derived from an EMBL/GenBank/DDBJ whole genome shotgun (WGS) entry which is preliminary data.</text>
</comment>
<evidence type="ECO:0000259" key="3">
    <source>
        <dbReference type="Pfam" id="PF03358"/>
    </source>
</evidence>
<organism evidence="4 6">
    <name type="scientific">Candidatus Sysuiplasma superficiale</name>
    <dbReference type="NCBI Taxonomy" id="2823368"/>
    <lineage>
        <taxon>Archaea</taxon>
        <taxon>Methanobacteriati</taxon>
        <taxon>Thermoplasmatota</taxon>
        <taxon>Thermoplasmata</taxon>
        <taxon>Candidatus Sysuiplasmatales</taxon>
        <taxon>Candidatus Sysuiplasmataceae</taxon>
        <taxon>Candidatus Sysuiplasma</taxon>
    </lineage>
</organism>
<name>A0A8J8CF19_9ARCH</name>
<protein>
    <submittedName>
        <fullName evidence="4">NAD(P)H-dependent oxidoreductase</fullName>
    </submittedName>
</protein>
<evidence type="ECO:0000313" key="4">
    <source>
        <dbReference type="EMBL" id="MBX8631122.1"/>
    </source>
</evidence>
<dbReference type="AlphaFoldDB" id="A0A8J8CF19"/>
<dbReference type="EMBL" id="JAGVSJ010000002">
    <property type="protein sequence ID" value="MBX8631122.1"/>
    <property type="molecule type" value="Genomic_DNA"/>
</dbReference>
<dbReference type="GO" id="GO:0005829">
    <property type="term" value="C:cytosol"/>
    <property type="evidence" value="ECO:0007669"/>
    <property type="project" value="TreeGrafter"/>
</dbReference>
<reference evidence="4" key="1">
    <citation type="submission" date="2021-04" db="EMBL/GenBank/DDBJ databases">
        <title>Genomic insights into ecological role and evolution of a novel Thermoplasmata order Candidatus Sysuiplasmatales.</title>
        <authorList>
            <person name="Yuan Y."/>
        </authorList>
    </citation>
    <scope>NUCLEOTIDE SEQUENCE</scope>
    <source>
        <strain evidence="5">TUT19-bin139</strain>
        <strain evidence="4">YP2-bin.285</strain>
    </source>
</reference>
<dbReference type="Proteomes" id="UP000750197">
    <property type="component" value="Unassembled WGS sequence"/>
</dbReference>
<dbReference type="InterPro" id="IPR005025">
    <property type="entry name" value="FMN_Rdtase-like_dom"/>
</dbReference>
<proteinExistence type="inferred from homology"/>
<dbReference type="PANTHER" id="PTHR30543">
    <property type="entry name" value="CHROMATE REDUCTASE"/>
    <property type="match status" value="1"/>
</dbReference>
<dbReference type="Pfam" id="PF03358">
    <property type="entry name" value="FMN_red"/>
    <property type="match status" value="1"/>
</dbReference>
<evidence type="ECO:0000256" key="1">
    <source>
        <dbReference type="ARBA" id="ARBA00001966"/>
    </source>
</evidence>
<dbReference type="Proteomes" id="UP000716004">
    <property type="component" value="Unassembled WGS sequence"/>
</dbReference>
<dbReference type="SUPFAM" id="SSF52218">
    <property type="entry name" value="Flavoproteins"/>
    <property type="match status" value="1"/>
</dbReference>
<comment type="cofactor">
    <cofactor evidence="1">
        <name>[4Fe-4S] cluster</name>
        <dbReference type="ChEBI" id="CHEBI:49883"/>
    </cofactor>
</comment>
<evidence type="ECO:0000313" key="5">
    <source>
        <dbReference type="EMBL" id="MBX8643798.1"/>
    </source>
</evidence>
<dbReference type="Gene3D" id="3.40.50.360">
    <property type="match status" value="1"/>
</dbReference>
<dbReference type="PANTHER" id="PTHR30543:SF21">
    <property type="entry name" value="NAD(P)H-DEPENDENT FMN REDUCTASE LOT6"/>
    <property type="match status" value="1"/>
</dbReference>